<dbReference type="AlphaFoldDB" id="A0A1I5YZ95"/>
<dbReference type="EMBL" id="FOXS01000003">
    <property type="protein sequence ID" value="SFQ49440.1"/>
    <property type="molecule type" value="Genomic_DNA"/>
</dbReference>
<evidence type="ECO:0000313" key="2">
    <source>
        <dbReference type="Proteomes" id="UP000199029"/>
    </source>
</evidence>
<dbReference type="Proteomes" id="UP000199029">
    <property type="component" value="Unassembled WGS sequence"/>
</dbReference>
<sequence>MQEPVFLPIAQVHTPQGSVRYVAQARSHQGFLVQRRYRGVGEPHYSTSTSSPWNFWVSYEYVKACLEPLLNLGAVQAAGLSATAIRAWIADHPGEVFTHPVYASLCLRWGENTYGYRVEELEEPELTPEAVPFTPHTCWESGTTYYQWAAAPNADQDLLEQIRLPAYLQNHVREIGQEGGWFGWYSTDYRALHHALAAQGRRLVLAQPRMCYGVFTQDCGTLTVLMTADGAEEAYAYYAALPEAPETYRGPTSEGNCVGYGYFVQWPGQAAGEWGLTCDKRVLEPNGEQQYLNYTANGGLVINRMRANDLHEQEFPQHVPLVTLAAVLATTGLVRWRLAEALGWTLEELSEREKDPGRVTIAEVERVGELTQRPVEQLLRELREEMRARTKLAQVAQQRSQPMP</sequence>
<dbReference type="STRING" id="1227077.SAMN04515668_2554"/>
<dbReference type="OrthoDB" id="9939958at2"/>
<evidence type="ECO:0000313" key="1">
    <source>
        <dbReference type="EMBL" id="SFQ49440.1"/>
    </source>
</evidence>
<gene>
    <name evidence="1" type="ORF">SAMN04515668_2554</name>
</gene>
<proteinExistence type="predicted"/>
<protein>
    <submittedName>
        <fullName evidence="1">Uncharacterized protein</fullName>
    </submittedName>
</protein>
<accession>A0A1I5YZ95</accession>
<keyword evidence="2" id="KW-1185">Reference proteome</keyword>
<dbReference type="RefSeq" id="WP_092673577.1">
    <property type="nucleotide sequence ID" value="NZ_FOXS01000003.1"/>
</dbReference>
<organism evidence="1 2">
    <name type="scientific">Hymenobacter arizonensis</name>
    <name type="common">Siccationidurans arizonensis</name>
    <dbReference type="NCBI Taxonomy" id="1227077"/>
    <lineage>
        <taxon>Bacteria</taxon>
        <taxon>Pseudomonadati</taxon>
        <taxon>Bacteroidota</taxon>
        <taxon>Cytophagia</taxon>
        <taxon>Cytophagales</taxon>
        <taxon>Hymenobacteraceae</taxon>
        <taxon>Hymenobacter</taxon>
    </lineage>
</organism>
<name>A0A1I5YZ95_HYMAR</name>
<reference evidence="2" key="1">
    <citation type="submission" date="2016-10" db="EMBL/GenBank/DDBJ databases">
        <authorList>
            <person name="Varghese N."/>
            <person name="Submissions S."/>
        </authorList>
    </citation>
    <scope>NUCLEOTIDE SEQUENCE [LARGE SCALE GENOMIC DNA]</scope>
    <source>
        <strain evidence="2">OR362-8,ATCC BAA-1266,JCM 13504</strain>
    </source>
</reference>